<dbReference type="Proteomes" id="UP000202528">
    <property type="component" value="Segment"/>
</dbReference>
<dbReference type="GeneID" id="16045690"/>
<dbReference type="KEGG" id="vg:16045690"/>
<dbReference type="EMBL" id="HQ332141">
    <property type="protein sequence ID" value="AGN33811.1"/>
    <property type="molecule type" value="Genomic_DNA"/>
</dbReference>
<evidence type="ECO:0000313" key="1">
    <source>
        <dbReference type="EMBL" id="AGN33811.1"/>
    </source>
</evidence>
<organism evidence="1 2">
    <name type="scientific">Halorubrum virus CGphi46</name>
    <dbReference type="NCBI Taxonomy" id="754066"/>
    <lineage>
        <taxon>Viruses</taxon>
        <taxon>Duplodnaviria</taxon>
        <taxon>Heunggongvirae</taxon>
        <taxon>Uroviricota</taxon>
        <taxon>Caudoviricetes</taxon>
        <taxon>Kirjokansivirales</taxon>
        <taxon>Graaviviridae</taxon>
        <taxon>Seejivirus</taxon>
        <taxon>Seejivirus salhabitans</taxon>
    </lineage>
</organism>
<sequence>MSTVNTKQVVVDGDARDIPRDPNRFRPTTHFGQRLRERVPSADRNRVVRECFERGVCRGTTPARSVDRPGVAFQTFEFEARFSADSLMGSETARTYALVVGVVREAFRNPRKKHRALTIVRRDDGGQR</sequence>
<reference evidence="1 2" key="1">
    <citation type="submission" date="2010-09" db="EMBL/GenBank/DDBJ databases">
        <title>The Genome Sequence of Halorubrum phage CGphi46.</title>
        <authorList>
            <consortium name="The Broad Institute Genome Sequencing Platform"/>
            <person name="Henn M.R."/>
            <person name="Dillon J."/>
            <person name="Levin J."/>
            <person name="Malboeuf C."/>
            <person name="Casali M."/>
            <person name="Russ C."/>
            <person name="Lennon N."/>
            <person name="Chapman S.B."/>
            <person name="Erlich R."/>
            <person name="Young S.K."/>
            <person name="Yandava C."/>
            <person name="Zeng Q."/>
            <person name="Fitzgerald M.F."/>
            <person name="Alvarado L."/>
            <person name="Anderson S."/>
            <person name="Berlin A."/>
            <person name="Chen Z."/>
            <person name="Freedman E."/>
            <person name="Gellesch M."/>
            <person name="Goldberg J."/>
            <person name="Green L."/>
            <person name="Griggs A."/>
            <person name="Gujja S."/>
            <person name="Heilman E."/>
            <person name="Heiman D."/>
            <person name="Hollinger A."/>
            <person name="Howarth C."/>
            <person name="Larson L."/>
            <person name="Mehta T."/>
            <person name="Neiman D."/>
            <person name="Pearson M."/>
            <person name="Roberts A."/>
            <person name="Ryan E."/>
            <person name="Saif S."/>
            <person name="Shea T."/>
            <person name="Shenoy N."/>
            <person name="Sisk P."/>
            <person name="Stolte C."/>
            <person name="Sykes S."/>
            <person name="White J."/>
            <person name="Haas B."/>
            <person name="Nusbaum C."/>
            <person name="Birren B."/>
        </authorList>
    </citation>
    <scope>NUCLEOTIDE SEQUENCE [LARGE SCALE GENOMIC DNA]</scope>
    <source>
        <strain evidence="1 2">CGphi46</strain>
    </source>
</reference>
<protein>
    <submittedName>
        <fullName evidence="1">Uncharacterized protein</fullName>
    </submittedName>
</protein>
<proteinExistence type="predicted"/>
<keyword evidence="2" id="KW-1185">Reference proteome</keyword>
<accession>R9TML2</accession>
<evidence type="ECO:0000313" key="2">
    <source>
        <dbReference type="Proteomes" id="UP000202528"/>
    </source>
</evidence>
<dbReference type="RefSeq" id="YP_008126558.1">
    <property type="nucleotide sequence ID" value="NC_021537.1"/>
</dbReference>
<name>R9TML2_9CAUD</name>
<gene>
    <name evidence="1" type="ORF">HALG_00023</name>
</gene>